<protein>
    <submittedName>
        <fullName evidence="1">Uncharacterized protein</fullName>
    </submittedName>
</protein>
<evidence type="ECO:0000313" key="1">
    <source>
        <dbReference type="EMBL" id="CAE0056706.1"/>
    </source>
</evidence>
<dbReference type="EMBL" id="HBHW01032180">
    <property type="protein sequence ID" value="CAE0056706.1"/>
    <property type="molecule type" value="Transcribed_RNA"/>
</dbReference>
<reference evidence="1" key="1">
    <citation type="submission" date="2021-01" db="EMBL/GenBank/DDBJ databases">
        <authorList>
            <person name="Corre E."/>
            <person name="Pelletier E."/>
            <person name="Niang G."/>
            <person name="Scheremetjew M."/>
            <person name="Finn R."/>
            <person name="Kale V."/>
            <person name="Holt S."/>
            <person name="Cochrane G."/>
            <person name="Meng A."/>
            <person name="Brown T."/>
            <person name="Cohen L."/>
        </authorList>
    </citation>
    <scope>NUCLEOTIDE SEQUENCE</scope>
    <source>
        <strain evidence="1">CCMP 769</strain>
    </source>
</reference>
<dbReference type="AlphaFoldDB" id="A0A7S2ZZG6"/>
<name>A0A7S2ZZG6_9RHOD</name>
<gene>
    <name evidence="1" type="ORF">RMAR00112_LOCUS24752</name>
</gene>
<accession>A0A7S2ZZG6</accession>
<proteinExistence type="predicted"/>
<organism evidence="1">
    <name type="scientific">Rhodosorus marinus</name>
    <dbReference type="NCBI Taxonomy" id="101924"/>
    <lineage>
        <taxon>Eukaryota</taxon>
        <taxon>Rhodophyta</taxon>
        <taxon>Stylonematophyceae</taxon>
        <taxon>Stylonematales</taxon>
        <taxon>Stylonemataceae</taxon>
        <taxon>Rhodosorus</taxon>
    </lineage>
</organism>
<sequence>MCKTKSFPSQAQTVKHALEVLFAIYKAPRMHLSPIAECAFQMSVLQNDPSENCVSTTSQTRPYAHFGSTPTPTRCLHPYQRPCELCAGQFCLQGSALSNRRAEREHRDTKRVEKIDRFKTNLCGASAVGKANGSYIDCLRDP</sequence>